<dbReference type="InterPro" id="IPR027197">
    <property type="entry name" value="SLC43A3"/>
</dbReference>
<dbReference type="InterPro" id="IPR036259">
    <property type="entry name" value="MFS_trans_sf"/>
</dbReference>
<feature type="transmembrane region" description="Helical" evidence="1">
    <location>
        <begin position="198"/>
        <end position="216"/>
    </location>
</feature>
<evidence type="ECO:0000256" key="1">
    <source>
        <dbReference type="SAM" id="Phobius"/>
    </source>
</evidence>
<dbReference type="GeneID" id="118478195"/>
<dbReference type="Gene3D" id="1.20.1250.20">
    <property type="entry name" value="MFS general substrate transporter like domains"/>
    <property type="match status" value="1"/>
</dbReference>
<feature type="transmembrane region" description="Helical" evidence="1">
    <location>
        <begin position="110"/>
        <end position="128"/>
    </location>
</feature>
<keyword evidence="1" id="KW-0472">Membrane</keyword>
<dbReference type="PANTHER" id="PTHR20765:SF1">
    <property type="entry name" value="EQUILIBRATIVE NUCLEOBASE TRANSPORTER 1"/>
    <property type="match status" value="1"/>
</dbReference>
<evidence type="ECO:0000313" key="2">
    <source>
        <dbReference type="Proteomes" id="UP000694888"/>
    </source>
</evidence>
<protein>
    <submittedName>
        <fullName evidence="3">Solute carrier family 43 member 3-like</fullName>
    </submittedName>
</protein>
<keyword evidence="2" id="KW-1185">Reference proteome</keyword>
<gene>
    <name evidence="3" type="primary">LOC118478195</name>
</gene>
<dbReference type="Proteomes" id="UP000694888">
    <property type="component" value="Unplaced"/>
</dbReference>
<dbReference type="SUPFAM" id="SSF103473">
    <property type="entry name" value="MFS general substrate transporter"/>
    <property type="match status" value="1"/>
</dbReference>
<evidence type="ECO:0000313" key="3">
    <source>
        <dbReference type="RefSeq" id="XP_035827177.1"/>
    </source>
</evidence>
<feature type="transmembrane region" description="Helical" evidence="1">
    <location>
        <begin position="165"/>
        <end position="186"/>
    </location>
</feature>
<dbReference type="PANTHER" id="PTHR20765">
    <property type="entry name" value="SOLUTE CARRIER FAMILY 43 MEMBER 3-RELATED"/>
    <property type="match status" value="1"/>
</dbReference>
<accession>A0ABM1VXN4</accession>
<keyword evidence="1" id="KW-1133">Transmembrane helix</keyword>
<feature type="transmembrane region" description="Helical" evidence="1">
    <location>
        <begin position="134"/>
        <end position="153"/>
    </location>
</feature>
<proteinExistence type="predicted"/>
<reference evidence="3" key="1">
    <citation type="submission" date="2025-08" db="UniProtKB">
        <authorList>
            <consortium name="RefSeq"/>
        </authorList>
    </citation>
    <scope>IDENTIFICATION</scope>
</reference>
<dbReference type="RefSeq" id="XP_035827177.1">
    <property type="nucleotide sequence ID" value="XM_035971284.1"/>
</dbReference>
<organism evidence="2 3">
    <name type="scientific">Aplysia californica</name>
    <name type="common">California sea hare</name>
    <dbReference type="NCBI Taxonomy" id="6500"/>
    <lineage>
        <taxon>Eukaryota</taxon>
        <taxon>Metazoa</taxon>
        <taxon>Spiralia</taxon>
        <taxon>Lophotrochozoa</taxon>
        <taxon>Mollusca</taxon>
        <taxon>Gastropoda</taxon>
        <taxon>Heterobranchia</taxon>
        <taxon>Euthyneura</taxon>
        <taxon>Tectipleura</taxon>
        <taxon>Aplysiida</taxon>
        <taxon>Aplysioidea</taxon>
        <taxon>Aplysiidae</taxon>
        <taxon>Aplysia</taxon>
    </lineage>
</organism>
<sequence>MSQGTQCKLSCLVHDDTFPRIRRGAPTNLPSASSSLQTSPLSAASITQSLPDDVMASYDDTHYVTRVVGYCADQNERLRVMFSIVVILRDLLTLPLGVVFDKYGTTRTRLLTVLIFALGTLMMTFTSAAVPWLVVPALALTGVAGTAVLVTNLQTANLFGRRRHVVISLYVGAGYSNGLITFLMQLSHFKGVNVQTSFMFLTIGIVPLLVSTIAFLPKTCVPWPLPDDYGKRRNQSLDEAMLRKQRTWQRRMSGKDLSGH</sequence>
<name>A0ABM1VXN4_APLCA</name>
<keyword evidence="1" id="KW-0812">Transmembrane</keyword>